<evidence type="ECO:0000256" key="1">
    <source>
        <dbReference type="ARBA" id="ARBA00009374"/>
    </source>
</evidence>
<sequence length="223" mass="23596">MPNSSFLKLSLFVAGDPADTPTAAVACSPTACRSRRSFADGAVGLGIVAAISGGGGRGRPAALTRSEPIPISPTRALAAARPPEPDEGALSESYTCVISHVGGNSVRKRVYFGDGSEVVTMDVRRRREVIFETPPPIPPPKPAIPFAAMDLLSHCHLCKKKLEGIDIYMYRGDKAFCSPDCRCQQMLLDAHRENCGSEVLNSFECSLSPCSFPLLFAAGVAAA</sequence>
<feature type="domain" description="FLZ-type" evidence="4">
    <location>
        <begin position="150"/>
        <end position="193"/>
    </location>
</feature>
<evidence type="ECO:0000256" key="3">
    <source>
        <dbReference type="PROSITE-ProRule" id="PRU01131"/>
    </source>
</evidence>
<evidence type="ECO:0000256" key="2">
    <source>
        <dbReference type="ARBA" id="ARBA00022723"/>
    </source>
</evidence>
<dbReference type="KEGG" id="pda:103702259"/>
<reference evidence="5" key="1">
    <citation type="journal article" date="2019" name="Nat. Commun.">
        <title>Genome-wide association mapping of date palm fruit traits.</title>
        <authorList>
            <person name="Hazzouri K.M."/>
            <person name="Gros-Balthazard M."/>
            <person name="Flowers J.M."/>
            <person name="Copetti D."/>
            <person name="Lemansour A."/>
            <person name="Lebrun M."/>
            <person name="Masmoudi K."/>
            <person name="Ferrand S."/>
            <person name="Dhar M.I."/>
            <person name="Fresquez Z.A."/>
            <person name="Rosas U."/>
            <person name="Zhang J."/>
            <person name="Talag J."/>
            <person name="Lee S."/>
            <person name="Kudrna D."/>
            <person name="Powell R.F."/>
            <person name="Leitch I.J."/>
            <person name="Krueger R.R."/>
            <person name="Wing R.A."/>
            <person name="Amiri K.M.A."/>
            <person name="Purugganan M.D."/>
        </authorList>
    </citation>
    <scope>NUCLEOTIDE SEQUENCE [LARGE SCALE GENOMIC DNA]</scope>
    <source>
        <strain evidence="5">cv. Khalas</strain>
    </source>
</reference>
<gene>
    <name evidence="6" type="primary">LOC103702259</name>
</gene>
<dbReference type="AlphaFoldDB" id="A0A8B7BPU4"/>
<evidence type="ECO:0000313" key="5">
    <source>
        <dbReference type="Proteomes" id="UP000228380"/>
    </source>
</evidence>
<name>A0A8B7BPU4_PHODC</name>
<dbReference type="PANTHER" id="PTHR47208">
    <property type="entry name" value="OS02G0174800 PROTEIN"/>
    <property type="match status" value="1"/>
</dbReference>
<dbReference type="Pfam" id="PF04570">
    <property type="entry name" value="zf-FLZ"/>
    <property type="match status" value="1"/>
</dbReference>
<comment type="similarity">
    <text evidence="1">Belongs to the FLZ family.</text>
</comment>
<protein>
    <submittedName>
        <fullName evidence="6">FCS-Like Zinc finger 14-like isoform X2</fullName>
    </submittedName>
</protein>
<keyword evidence="5" id="KW-1185">Reference proteome</keyword>
<dbReference type="InterPro" id="IPR044604">
    <property type="entry name" value="FLZ12/13/14"/>
</dbReference>
<dbReference type="InterPro" id="IPR007650">
    <property type="entry name" value="Zf-FLZ_dom"/>
</dbReference>
<evidence type="ECO:0000259" key="4">
    <source>
        <dbReference type="PROSITE" id="PS51795"/>
    </source>
</evidence>
<dbReference type="PANTHER" id="PTHR47208:SF1">
    <property type="entry name" value="OS02G0174800 PROTEIN"/>
    <property type="match status" value="1"/>
</dbReference>
<dbReference type="PROSITE" id="PS51795">
    <property type="entry name" value="ZF_FLZ"/>
    <property type="match status" value="1"/>
</dbReference>
<dbReference type="Proteomes" id="UP000228380">
    <property type="component" value="Chromosome 7"/>
</dbReference>
<reference evidence="6" key="2">
    <citation type="submission" date="2025-08" db="UniProtKB">
        <authorList>
            <consortium name="RefSeq"/>
        </authorList>
    </citation>
    <scope>IDENTIFICATION</scope>
    <source>
        <tissue evidence="6">Young leaves</tissue>
    </source>
</reference>
<organism evidence="5 6">
    <name type="scientific">Phoenix dactylifera</name>
    <name type="common">Date palm</name>
    <dbReference type="NCBI Taxonomy" id="42345"/>
    <lineage>
        <taxon>Eukaryota</taxon>
        <taxon>Viridiplantae</taxon>
        <taxon>Streptophyta</taxon>
        <taxon>Embryophyta</taxon>
        <taxon>Tracheophyta</taxon>
        <taxon>Spermatophyta</taxon>
        <taxon>Magnoliopsida</taxon>
        <taxon>Liliopsida</taxon>
        <taxon>Arecaceae</taxon>
        <taxon>Coryphoideae</taxon>
        <taxon>Phoeniceae</taxon>
        <taxon>Phoenix</taxon>
    </lineage>
</organism>
<feature type="zinc finger region" description="FLZ-type" evidence="3">
    <location>
        <begin position="150"/>
        <end position="193"/>
    </location>
</feature>
<proteinExistence type="inferred from homology"/>
<evidence type="ECO:0000313" key="6">
    <source>
        <dbReference type="RefSeq" id="XP_008782815.2"/>
    </source>
</evidence>
<dbReference type="GeneID" id="103702259"/>
<dbReference type="RefSeq" id="XP_008782815.2">
    <property type="nucleotide sequence ID" value="XM_008784593.4"/>
</dbReference>
<keyword evidence="2" id="KW-0479">Metal-binding</keyword>
<accession>A0A8B7BPU4</accession>
<dbReference type="GO" id="GO:0046872">
    <property type="term" value="F:metal ion binding"/>
    <property type="evidence" value="ECO:0007669"/>
    <property type="project" value="UniProtKB-KW"/>
</dbReference>